<accession>A0A5D2ET75</accession>
<organism evidence="4 5">
    <name type="scientific">Gossypium darwinii</name>
    <name type="common">Darwin's cotton</name>
    <name type="synonym">Gossypium barbadense var. darwinii</name>
    <dbReference type="NCBI Taxonomy" id="34276"/>
    <lineage>
        <taxon>Eukaryota</taxon>
        <taxon>Viridiplantae</taxon>
        <taxon>Streptophyta</taxon>
        <taxon>Embryophyta</taxon>
        <taxon>Tracheophyta</taxon>
        <taxon>Spermatophyta</taxon>
        <taxon>Magnoliopsida</taxon>
        <taxon>eudicotyledons</taxon>
        <taxon>Gunneridae</taxon>
        <taxon>Pentapetalae</taxon>
        <taxon>rosids</taxon>
        <taxon>malvids</taxon>
        <taxon>Malvales</taxon>
        <taxon>Malvaceae</taxon>
        <taxon>Malvoideae</taxon>
        <taxon>Gossypium</taxon>
    </lineage>
</organism>
<dbReference type="SMART" id="SM00369">
    <property type="entry name" value="LRR_TYP"/>
    <property type="match status" value="2"/>
</dbReference>
<sequence length="375" mass="42961">MTSMLPSLLGLSSLKELNLRDCNLFDIPGDICCLYSLEELDLSGNNFIGIPSSLSRLSKLEFLRLSNCKELKSLPELLTSIKNVWTDGCTSLELVANPSKVYNSIYWSKYNGIHCYRLAENIDALTLLKNHLKVFGNSREVFDIIMPGSETPEWFSQQRNDSSIKIDLPLEVWNDSQWMGVVLCCIFVSDDASRAEELMCAAVIHNRYSRQANCTQSNFQGRNPREARWGICIFPPEEQPVMKDHIFIRYFSRDELYQISLKHKCGGCETDNLWATDCLDQEHELSFEVGICIASVKVKQCGARLVYERDLEEMEQIKELHSSQCCANFEDIQQYSDDVGSIGNGSLIKRKRNIYEDMDEGLQPKRIHKIFTFLL</sequence>
<dbReference type="PANTHER" id="PTHR45752">
    <property type="entry name" value="LEUCINE-RICH REPEAT-CONTAINING"/>
    <property type="match status" value="1"/>
</dbReference>
<name>A0A5D2ET75_GOSDA</name>
<dbReference type="AlphaFoldDB" id="A0A5D2ET75"/>
<dbReference type="InterPro" id="IPR003591">
    <property type="entry name" value="Leu-rich_rpt_typical-subtyp"/>
</dbReference>
<gene>
    <name evidence="4" type="ORF">ES288_A11G330600v1</name>
</gene>
<dbReference type="InterPro" id="IPR001611">
    <property type="entry name" value="Leu-rich_rpt"/>
</dbReference>
<evidence type="ECO:0000259" key="3">
    <source>
        <dbReference type="Pfam" id="PF20160"/>
    </source>
</evidence>
<keyword evidence="1" id="KW-0433">Leucine-rich repeat</keyword>
<dbReference type="Pfam" id="PF20160">
    <property type="entry name" value="C-JID"/>
    <property type="match status" value="1"/>
</dbReference>
<dbReference type="PANTHER" id="PTHR45752:SF195">
    <property type="entry name" value="LEUCINE-RICH REPEAT (LRR) FAMILY PROTEIN-RELATED"/>
    <property type="match status" value="1"/>
</dbReference>
<evidence type="ECO:0000256" key="1">
    <source>
        <dbReference type="ARBA" id="ARBA00022614"/>
    </source>
</evidence>
<evidence type="ECO:0000313" key="5">
    <source>
        <dbReference type="Proteomes" id="UP000323506"/>
    </source>
</evidence>
<reference evidence="4 5" key="1">
    <citation type="submission" date="2019-06" db="EMBL/GenBank/DDBJ databases">
        <title>WGS assembly of Gossypium darwinii.</title>
        <authorList>
            <person name="Chen Z.J."/>
            <person name="Sreedasyam A."/>
            <person name="Ando A."/>
            <person name="Song Q."/>
            <person name="De L."/>
            <person name="Hulse-Kemp A."/>
            <person name="Ding M."/>
            <person name="Ye W."/>
            <person name="Kirkbride R."/>
            <person name="Jenkins J."/>
            <person name="Plott C."/>
            <person name="Lovell J."/>
            <person name="Lin Y.-M."/>
            <person name="Vaughn R."/>
            <person name="Liu B."/>
            <person name="Li W."/>
            <person name="Simpson S."/>
            <person name="Scheffler B."/>
            <person name="Saski C."/>
            <person name="Grover C."/>
            <person name="Hu G."/>
            <person name="Conover J."/>
            <person name="Carlson J."/>
            <person name="Shu S."/>
            <person name="Boston L."/>
            <person name="Williams M."/>
            <person name="Peterson D."/>
            <person name="Mcgee K."/>
            <person name="Jones D."/>
            <person name="Wendel J."/>
            <person name="Stelly D."/>
            <person name="Grimwood J."/>
            <person name="Schmutz J."/>
        </authorList>
    </citation>
    <scope>NUCLEOTIDE SEQUENCE [LARGE SCALE GENOMIC DNA]</scope>
    <source>
        <strain evidence="4">1808015.09</strain>
    </source>
</reference>
<feature type="domain" description="C-JID" evidence="3">
    <location>
        <begin position="146"/>
        <end position="312"/>
    </location>
</feature>
<dbReference type="InterPro" id="IPR050715">
    <property type="entry name" value="LRR-SigEffector_domain"/>
</dbReference>
<dbReference type="EMBL" id="CM017698">
    <property type="protein sequence ID" value="TYG96212.1"/>
    <property type="molecule type" value="Genomic_DNA"/>
</dbReference>
<protein>
    <recommendedName>
        <fullName evidence="3">C-JID domain-containing protein</fullName>
    </recommendedName>
</protein>
<dbReference type="InterPro" id="IPR045344">
    <property type="entry name" value="C-JID"/>
</dbReference>
<proteinExistence type="predicted"/>
<dbReference type="Pfam" id="PF13855">
    <property type="entry name" value="LRR_8"/>
    <property type="match status" value="1"/>
</dbReference>
<dbReference type="Gene3D" id="3.80.10.10">
    <property type="entry name" value="Ribonuclease Inhibitor"/>
    <property type="match status" value="1"/>
</dbReference>
<dbReference type="PROSITE" id="PS51450">
    <property type="entry name" value="LRR"/>
    <property type="match status" value="2"/>
</dbReference>
<dbReference type="SUPFAM" id="SSF52058">
    <property type="entry name" value="L domain-like"/>
    <property type="match status" value="1"/>
</dbReference>
<dbReference type="InterPro" id="IPR032675">
    <property type="entry name" value="LRR_dom_sf"/>
</dbReference>
<evidence type="ECO:0000256" key="2">
    <source>
        <dbReference type="ARBA" id="ARBA00022737"/>
    </source>
</evidence>
<feature type="non-terminal residue" evidence="4">
    <location>
        <position position="375"/>
    </location>
</feature>
<keyword evidence="5" id="KW-1185">Reference proteome</keyword>
<evidence type="ECO:0000313" key="4">
    <source>
        <dbReference type="EMBL" id="TYG96212.1"/>
    </source>
</evidence>
<dbReference type="Proteomes" id="UP000323506">
    <property type="component" value="Chromosome A11"/>
</dbReference>
<keyword evidence="2" id="KW-0677">Repeat</keyword>